<comment type="caution">
    <text evidence="2">The sequence shown here is derived from an EMBL/GenBank/DDBJ whole genome shotgun (WGS) entry which is preliminary data.</text>
</comment>
<keyword evidence="3" id="KW-1185">Reference proteome</keyword>
<sequence>MGLVWFLYIASPQQGDLRLSDPPSGQGAGDGARTRDRWVSADLSADSLATEPPTPHGKLTAITCTLEFNNSVLNSDLLI</sequence>
<dbReference type="EMBL" id="BLXT01000089">
    <property type="protein sequence ID" value="GFN74368.1"/>
    <property type="molecule type" value="Genomic_DNA"/>
</dbReference>
<reference evidence="2 3" key="1">
    <citation type="journal article" date="2021" name="Elife">
        <title>Chloroplast acquisition without the gene transfer in kleptoplastic sea slugs, Plakobranchus ocellatus.</title>
        <authorList>
            <person name="Maeda T."/>
            <person name="Takahashi S."/>
            <person name="Yoshida T."/>
            <person name="Shimamura S."/>
            <person name="Takaki Y."/>
            <person name="Nagai Y."/>
            <person name="Toyoda A."/>
            <person name="Suzuki Y."/>
            <person name="Arimoto A."/>
            <person name="Ishii H."/>
            <person name="Satoh N."/>
            <person name="Nishiyama T."/>
            <person name="Hasebe M."/>
            <person name="Maruyama T."/>
            <person name="Minagawa J."/>
            <person name="Obokata J."/>
            <person name="Shigenobu S."/>
        </authorList>
    </citation>
    <scope>NUCLEOTIDE SEQUENCE [LARGE SCALE GENOMIC DNA]</scope>
</reference>
<dbReference type="Proteomes" id="UP000735302">
    <property type="component" value="Unassembled WGS sequence"/>
</dbReference>
<evidence type="ECO:0000313" key="2">
    <source>
        <dbReference type="EMBL" id="GFN74368.1"/>
    </source>
</evidence>
<protein>
    <submittedName>
        <fullName evidence="2">Uncharacterized protein</fullName>
    </submittedName>
</protein>
<gene>
    <name evidence="2" type="ORF">PoB_000087400</name>
</gene>
<evidence type="ECO:0000313" key="3">
    <source>
        <dbReference type="Proteomes" id="UP000735302"/>
    </source>
</evidence>
<proteinExistence type="predicted"/>
<name>A0AAV3XTT2_9GAST</name>
<evidence type="ECO:0000256" key="1">
    <source>
        <dbReference type="SAM" id="MobiDB-lite"/>
    </source>
</evidence>
<organism evidence="2 3">
    <name type="scientific">Plakobranchus ocellatus</name>
    <dbReference type="NCBI Taxonomy" id="259542"/>
    <lineage>
        <taxon>Eukaryota</taxon>
        <taxon>Metazoa</taxon>
        <taxon>Spiralia</taxon>
        <taxon>Lophotrochozoa</taxon>
        <taxon>Mollusca</taxon>
        <taxon>Gastropoda</taxon>
        <taxon>Heterobranchia</taxon>
        <taxon>Euthyneura</taxon>
        <taxon>Panpulmonata</taxon>
        <taxon>Sacoglossa</taxon>
        <taxon>Placobranchoidea</taxon>
        <taxon>Plakobranchidae</taxon>
        <taxon>Plakobranchus</taxon>
    </lineage>
</organism>
<feature type="region of interest" description="Disordered" evidence="1">
    <location>
        <begin position="15"/>
        <end position="35"/>
    </location>
</feature>
<accession>A0AAV3XTT2</accession>
<dbReference type="AlphaFoldDB" id="A0AAV3XTT2"/>